<dbReference type="PRINTS" id="PR00035">
    <property type="entry name" value="HTHGNTR"/>
</dbReference>
<dbReference type="RefSeq" id="WP_109330401.1">
    <property type="nucleotide sequence ID" value="NZ_CP029354.1"/>
</dbReference>
<evidence type="ECO:0000256" key="3">
    <source>
        <dbReference type="ARBA" id="ARBA00023163"/>
    </source>
</evidence>
<dbReference type="PANTHER" id="PTHR43537:SF5">
    <property type="entry name" value="UXU OPERON TRANSCRIPTIONAL REGULATOR"/>
    <property type="match status" value="1"/>
</dbReference>
<dbReference type="InterPro" id="IPR011711">
    <property type="entry name" value="GntR_C"/>
</dbReference>
<keyword evidence="3" id="KW-0804">Transcription</keyword>
<dbReference type="SMART" id="SM00895">
    <property type="entry name" value="FCD"/>
    <property type="match status" value="1"/>
</dbReference>
<dbReference type="PANTHER" id="PTHR43537">
    <property type="entry name" value="TRANSCRIPTIONAL REGULATOR, GNTR FAMILY"/>
    <property type="match status" value="1"/>
</dbReference>
<dbReference type="SMART" id="SM00345">
    <property type="entry name" value="HTH_GNTR"/>
    <property type="match status" value="1"/>
</dbReference>
<sequence>MGAGAMNAVGGHAAAVDDREEAALLRGRQSPLVQRVYQQLLAQISAGDFQPNERLPGENDLATRFQVSRPVVREALKRLRAEGLIYSRQGAGSFVRLAVEESRPVLGYAPVETIADIQRCYEFRLTIEPDQAYHAALRWNDAALDNIAAALSLMGDATRAHRHREDADFAFHIAIAEATNNHYYLSSMQALKDHISVGMKFHGVSLMGPTSGLSGVFDEHRGIFEAIRDRDAESASSRMRRHLEGSRDRVFEGRALDLSL</sequence>
<evidence type="ECO:0000256" key="1">
    <source>
        <dbReference type="ARBA" id="ARBA00023015"/>
    </source>
</evidence>
<dbReference type="InterPro" id="IPR008920">
    <property type="entry name" value="TF_FadR/GntR_C"/>
</dbReference>
<dbReference type="Gene3D" id="1.10.10.10">
    <property type="entry name" value="Winged helix-like DNA-binding domain superfamily/Winged helix DNA-binding domain"/>
    <property type="match status" value="1"/>
</dbReference>
<organism evidence="5 6">
    <name type="scientific">Azospirillum thermophilum</name>
    <dbReference type="NCBI Taxonomy" id="2202148"/>
    <lineage>
        <taxon>Bacteria</taxon>
        <taxon>Pseudomonadati</taxon>
        <taxon>Pseudomonadota</taxon>
        <taxon>Alphaproteobacteria</taxon>
        <taxon>Rhodospirillales</taxon>
        <taxon>Azospirillaceae</taxon>
        <taxon>Azospirillum</taxon>
    </lineage>
</organism>
<dbReference type="InterPro" id="IPR036388">
    <property type="entry name" value="WH-like_DNA-bd_sf"/>
</dbReference>
<name>A0A2S2CUT6_9PROT</name>
<dbReference type="Proteomes" id="UP000245629">
    <property type="component" value="Chromosome 3"/>
</dbReference>
<dbReference type="SUPFAM" id="SSF48008">
    <property type="entry name" value="GntR ligand-binding domain-like"/>
    <property type="match status" value="1"/>
</dbReference>
<dbReference type="KEGG" id="azz:DEW08_19505"/>
<evidence type="ECO:0000259" key="4">
    <source>
        <dbReference type="PROSITE" id="PS50949"/>
    </source>
</evidence>
<dbReference type="SUPFAM" id="SSF46785">
    <property type="entry name" value="Winged helix' DNA-binding domain"/>
    <property type="match status" value="1"/>
</dbReference>
<dbReference type="EMBL" id="CP029354">
    <property type="protein sequence ID" value="AWK88283.1"/>
    <property type="molecule type" value="Genomic_DNA"/>
</dbReference>
<dbReference type="Pfam" id="PF07729">
    <property type="entry name" value="FCD"/>
    <property type="match status" value="1"/>
</dbReference>
<evidence type="ECO:0000256" key="2">
    <source>
        <dbReference type="ARBA" id="ARBA00023125"/>
    </source>
</evidence>
<keyword evidence="6" id="KW-1185">Reference proteome</keyword>
<dbReference type="Gene3D" id="1.20.120.530">
    <property type="entry name" value="GntR ligand-binding domain-like"/>
    <property type="match status" value="1"/>
</dbReference>
<dbReference type="InterPro" id="IPR000524">
    <property type="entry name" value="Tscrpt_reg_HTH_GntR"/>
</dbReference>
<reference evidence="6" key="1">
    <citation type="submission" date="2018-05" db="EMBL/GenBank/DDBJ databases">
        <title>Azospirillum thermophila sp. nov., a novel isolated from hot spring.</title>
        <authorList>
            <person name="Zhao Z."/>
        </authorList>
    </citation>
    <scope>NUCLEOTIDE SEQUENCE [LARGE SCALE GENOMIC DNA]</scope>
    <source>
        <strain evidence="6">CFH 70021</strain>
    </source>
</reference>
<dbReference type="Pfam" id="PF00392">
    <property type="entry name" value="GntR"/>
    <property type="match status" value="1"/>
</dbReference>
<dbReference type="PROSITE" id="PS50949">
    <property type="entry name" value="HTH_GNTR"/>
    <property type="match status" value="1"/>
</dbReference>
<protein>
    <submittedName>
        <fullName evidence="5">GntR family transcriptional regulator</fullName>
    </submittedName>
</protein>
<evidence type="ECO:0000313" key="6">
    <source>
        <dbReference type="Proteomes" id="UP000245629"/>
    </source>
</evidence>
<dbReference type="AlphaFoldDB" id="A0A2S2CUT6"/>
<dbReference type="GO" id="GO:0003700">
    <property type="term" value="F:DNA-binding transcription factor activity"/>
    <property type="evidence" value="ECO:0007669"/>
    <property type="project" value="InterPro"/>
</dbReference>
<dbReference type="InterPro" id="IPR036390">
    <property type="entry name" value="WH_DNA-bd_sf"/>
</dbReference>
<gene>
    <name evidence="5" type="ORF">DEW08_19505</name>
</gene>
<dbReference type="OrthoDB" id="7339934at2"/>
<keyword evidence="1" id="KW-0805">Transcription regulation</keyword>
<accession>A0A2S2CUT6</accession>
<dbReference type="CDD" id="cd07377">
    <property type="entry name" value="WHTH_GntR"/>
    <property type="match status" value="1"/>
</dbReference>
<evidence type="ECO:0000313" key="5">
    <source>
        <dbReference type="EMBL" id="AWK88283.1"/>
    </source>
</evidence>
<feature type="domain" description="HTH gntR-type" evidence="4">
    <location>
        <begin position="30"/>
        <end position="98"/>
    </location>
</feature>
<proteinExistence type="predicted"/>
<keyword evidence="2" id="KW-0238">DNA-binding</keyword>
<dbReference type="GO" id="GO:0003677">
    <property type="term" value="F:DNA binding"/>
    <property type="evidence" value="ECO:0007669"/>
    <property type="project" value="UniProtKB-KW"/>
</dbReference>